<gene>
    <name evidence="1" type="ORF">APTSU1_000507400</name>
</gene>
<name>A0ABQ0ES53_APOSI</name>
<protein>
    <submittedName>
        <fullName evidence="1">Predicted gene 11032</fullName>
    </submittedName>
</protein>
<reference evidence="1 2" key="1">
    <citation type="submission" date="2024-08" db="EMBL/GenBank/DDBJ databases">
        <title>The draft genome of Apodemus speciosus.</title>
        <authorList>
            <person name="Nabeshima K."/>
            <person name="Suzuki S."/>
            <person name="Onuma M."/>
        </authorList>
    </citation>
    <scope>NUCLEOTIDE SEQUENCE [LARGE SCALE GENOMIC DNA]</scope>
    <source>
        <strain evidence="1">IB14-021</strain>
    </source>
</reference>
<dbReference type="EMBL" id="BAAFST010000005">
    <property type="protein sequence ID" value="GAB1289844.1"/>
    <property type="molecule type" value="Genomic_DNA"/>
</dbReference>
<comment type="caution">
    <text evidence="1">The sequence shown here is derived from an EMBL/GenBank/DDBJ whole genome shotgun (WGS) entry which is preliminary data.</text>
</comment>
<proteinExistence type="predicted"/>
<accession>A0ABQ0ES53</accession>
<evidence type="ECO:0000313" key="1">
    <source>
        <dbReference type="EMBL" id="GAB1289844.1"/>
    </source>
</evidence>
<dbReference type="Proteomes" id="UP001623349">
    <property type="component" value="Unassembled WGS sequence"/>
</dbReference>
<evidence type="ECO:0000313" key="2">
    <source>
        <dbReference type="Proteomes" id="UP001623349"/>
    </source>
</evidence>
<sequence length="55" mass="5773">MGFSTSTILWGRMRGGELISLCSPGCPGTHSVDQAGLELSNHPVSASQELESKVI</sequence>
<keyword evidence="2" id="KW-1185">Reference proteome</keyword>
<organism evidence="1 2">
    <name type="scientific">Apodemus speciosus</name>
    <name type="common">Large Japanese field mouse</name>
    <dbReference type="NCBI Taxonomy" id="105296"/>
    <lineage>
        <taxon>Eukaryota</taxon>
        <taxon>Metazoa</taxon>
        <taxon>Chordata</taxon>
        <taxon>Craniata</taxon>
        <taxon>Vertebrata</taxon>
        <taxon>Euteleostomi</taxon>
        <taxon>Mammalia</taxon>
        <taxon>Eutheria</taxon>
        <taxon>Euarchontoglires</taxon>
        <taxon>Glires</taxon>
        <taxon>Rodentia</taxon>
        <taxon>Myomorpha</taxon>
        <taxon>Muroidea</taxon>
        <taxon>Muridae</taxon>
        <taxon>Murinae</taxon>
        <taxon>Apodemus</taxon>
    </lineage>
</organism>